<dbReference type="EMBL" id="JAOPHQ010000020">
    <property type="protein sequence ID" value="KAK0156233.1"/>
    <property type="molecule type" value="Genomic_DNA"/>
</dbReference>
<feature type="signal peptide" evidence="1">
    <location>
        <begin position="1"/>
        <end position="18"/>
    </location>
</feature>
<evidence type="ECO:0000313" key="4">
    <source>
        <dbReference type="EMBL" id="KAK0156233.1"/>
    </source>
</evidence>
<reference evidence="4" key="1">
    <citation type="journal article" date="2023" name="Front. Mar. Sci.">
        <title>A new Merluccius polli reference genome to investigate the effects of global change in West African waters.</title>
        <authorList>
            <person name="Mateo J.L."/>
            <person name="Blanco-Fernandez C."/>
            <person name="Garcia-Vazquez E."/>
            <person name="Machado-Schiaffino G."/>
        </authorList>
    </citation>
    <scope>NUCLEOTIDE SEQUENCE</scope>
    <source>
        <strain evidence="4">C29</strain>
        <tissue evidence="4">Fin</tissue>
    </source>
</reference>
<feature type="domain" description="Alpha-carbonic anhydrase" evidence="3">
    <location>
        <begin position="25"/>
        <end position="238"/>
    </location>
</feature>
<dbReference type="Pfam" id="PF00194">
    <property type="entry name" value="Carb_anhydrase"/>
    <property type="match status" value="1"/>
</dbReference>
<dbReference type="Proteomes" id="UP001174136">
    <property type="component" value="Unassembled WGS sequence"/>
</dbReference>
<keyword evidence="1" id="KW-0732">Signal</keyword>
<name>A0AA47NBZ7_MERPO</name>
<dbReference type="PROSITE" id="PS50994">
    <property type="entry name" value="INTEGRASE"/>
    <property type="match status" value="1"/>
</dbReference>
<dbReference type="Gene3D" id="3.30.420.10">
    <property type="entry name" value="Ribonuclease H-like superfamily/Ribonuclease H"/>
    <property type="match status" value="1"/>
</dbReference>
<dbReference type="GO" id="GO:0003676">
    <property type="term" value="F:nucleic acid binding"/>
    <property type="evidence" value="ECO:0007669"/>
    <property type="project" value="InterPro"/>
</dbReference>
<dbReference type="SMART" id="SM01057">
    <property type="entry name" value="Carb_anhydrase"/>
    <property type="match status" value="1"/>
</dbReference>
<evidence type="ECO:0000313" key="5">
    <source>
        <dbReference type="Proteomes" id="UP001174136"/>
    </source>
</evidence>
<organism evidence="4 5">
    <name type="scientific">Merluccius polli</name>
    <name type="common">Benguela hake</name>
    <name type="synonym">Merluccius cadenati</name>
    <dbReference type="NCBI Taxonomy" id="89951"/>
    <lineage>
        <taxon>Eukaryota</taxon>
        <taxon>Metazoa</taxon>
        <taxon>Chordata</taxon>
        <taxon>Craniata</taxon>
        <taxon>Vertebrata</taxon>
        <taxon>Euteleostomi</taxon>
        <taxon>Actinopterygii</taxon>
        <taxon>Neopterygii</taxon>
        <taxon>Teleostei</taxon>
        <taxon>Neoteleostei</taxon>
        <taxon>Acanthomorphata</taxon>
        <taxon>Zeiogadaria</taxon>
        <taxon>Gadariae</taxon>
        <taxon>Gadiformes</taxon>
        <taxon>Gadoidei</taxon>
        <taxon>Merlucciidae</taxon>
        <taxon>Merluccius</taxon>
    </lineage>
</organism>
<accession>A0AA47NBZ7</accession>
<dbReference type="PANTHER" id="PTHR47331">
    <property type="entry name" value="PHD-TYPE DOMAIN-CONTAINING PROTEIN"/>
    <property type="match status" value="1"/>
</dbReference>
<evidence type="ECO:0000256" key="1">
    <source>
        <dbReference type="SAM" id="SignalP"/>
    </source>
</evidence>
<protein>
    <submittedName>
        <fullName evidence="4">Carbonic anhydrase 6</fullName>
    </submittedName>
</protein>
<dbReference type="InterPro" id="IPR001584">
    <property type="entry name" value="Integrase_cat-core"/>
</dbReference>
<dbReference type="InterPro" id="IPR036398">
    <property type="entry name" value="CA_dom_sf"/>
</dbReference>
<feature type="domain" description="Integrase catalytic" evidence="2">
    <location>
        <begin position="61"/>
        <end position="238"/>
    </location>
</feature>
<dbReference type="InterPro" id="IPR036397">
    <property type="entry name" value="RNaseH_sf"/>
</dbReference>
<comment type="caution">
    <text evidence="4">The sequence shown here is derived from an EMBL/GenBank/DDBJ whole genome shotgun (WGS) entry which is preliminary data.</text>
</comment>
<dbReference type="PANTHER" id="PTHR47331:SF1">
    <property type="entry name" value="GAG-LIKE PROTEIN"/>
    <property type="match status" value="1"/>
</dbReference>
<keyword evidence="5" id="KW-1185">Reference proteome</keyword>
<dbReference type="AlphaFoldDB" id="A0AA47NBZ7"/>
<gene>
    <name evidence="4" type="primary">CA6_1</name>
    <name evidence="4" type="ORF">N1851_000486</name>
</gene>
<dbReference type="SUPFAM" id="SSF53098">
    <property type="entry name" value="Ribonuclease H-like"/>
    <property type="match status" value="1"/>
</dbReference>
<dbReference type="InterPro" id="IPR001148">
    <property type="entry name" value="CA_dom"/>
</dbReference>
<evidence type="ECO:0000259" key="3">
    <source>
        <dbReference type="PROSITE" id="PS51144"/>
    </source>
</evidence>
<proteinExistence type="predicted"/>
<dbReference type="PROSITE" id="PS51144">
    <property type="entry name" value="ALPHA_CA_2"/>
    <property type="match status" value="1"/>
</dbReference>
<dbReference type="InterPro" id="IPR012337">
    <property type="entry name" value="RNaseH-like_sf"/>
</dbReference>
<dbReference type="Gene3D" id="3.10.200.10">
    <property type="entry name" value="Alpha carbonic anhydrase"/>
    <property type="match status" value="1"/>
</dbReference>
<evidence type="ECO:0000259" key="2">
    <source>
        <dbReference type="PROSITE" id="PS50994"/>
    </source>
</evidence>
<sequence>MDFFTIICNAVLLHFATAAIPHDAIHWTYTEGALDQDHWPLKYPACGGKKQSPIDIQRRNVRHNPQMLQMELRGYDAQKGNFLMSNNGHSDTVRNVGVSYLNVSPLCVHLDLLNSIDMDAFLLALRRLIARRGTPFEVLSDQGTNFRDAERELKVAFAAMEPQLQESLAKQWIKIMFNPPAAPHFGGAWGREIQSVKKALRVVIGTRSLQEVLLTVLIEVEGILKQAVRIRVVRRCGS</sequence>
<dbReference type="SUPFAM" id="SSF51069">
    <property type="entry name" value="Carbonic anhydrase"/>
    <property type="match status" value="1"/>
</dbReference>
<feature type="chain" id="PRO_5041297611" evidence="1">
    <location>
        <begin position="19"/>
        <end position="238"/>
    </location>
</feature>
<dbReference type="GO" id="GO:0015074">
    <property type="term" value="P:DNA integration"/>
    <property type="evidence" value="ECO:0007669"/>
    <property type="project" value="InterPro"/>
</dbReference>